<dbReference type="EMBL" id="CAJPEX010000161">
    <property type="protein sequence ID" value="CAG0913845.1"/>
    <property type="molecule type" value="Genomic_DNA"/>
</dbReference>
<protein>
    <recommendedName>
        <fullName evidence="3">Rab-GAP TBC domain-containing protein</fullName>
    </recommendedName>
</protein>
<name>A0A7R9BEH0_9CRUS</name>
<dbReference type="InterPro" id="IPR000195">
    <property type="entry name" value="Rab-GAP-TBC_dom"/>
</dbReference>
<dbReference type="InterPro" id="IPR035969">
    <property type="entry name" value="Rab-GAP_TBC_sf"/>
</dbReference>
<dbReference type="OrthoDB" id="26371at2759"/>
<dbReference type="SMART" id="SM00164">
    <property type="entry name" value="TBC"/>
    <property type="match status" value="1"/>
</dbReference>
<dbReference type="EMBL" id="OA882198">
    <property type="protein sequence ID" value="CAD7273693.1"/>
    <property type="molecule type" value="Genomic_DNA"/>
</dbReference>
<feature type="region of interest" description="Disordered" evidence="2">
    <location>
        <begin position="944"/>
        <end position="977"/>
    </location>
</feature>
<dbReference type="Gene3D" id="1.10.8.270">
    <property type="entry name" value="putative rabgap domain of human tbc1 domain family member 14 like domains"/>
    <property type="match status" value="1"/>
</dbReference>
<dbReference type="PROSITE" id="PS50086">
    <property type="entry name" value="TBC_RABGAP"/>
    <property type="match status" value="1"/>
</dbReference>
<feature type="region of interest" description="Disordered" evidence="2">
    <location>
        <begin position="1339"/>
        <end position="1381"/>
    </location>
</feature>
<feature type="compositionally biased region" description="Polar residues" evidence="2">
    <location>
        <begin position="514"/>
        <end position="528"/>
    </location>
</feature>
<evidence type="ECO:0000256" key="2">
    <source>
        <dbReference type="SAM" id="MobiDB-lite"/>
    </source>
</evidence>
<dbReference type="PANTHER" id="PTHR22957:SF26">
    <property type="entry name" value="LD44506P"/>
    <property type="match status" value="1"/>
</dbReference>
<feature type="domain" description="Rab-GAP TBC" evidence="3">
    <location>
        <begin position="1040"/>
        <end position="1271"/>
    </location>
</feature>
<reference evidence="4" key="1">
    <citation type="submission" date="2020-11" db="EMBL/GenBank/DDBJ databases">
        <authorList>
            <person name="Tran Van P."/>
        </authorList>
    </citation>
    <scope>NUCLEOTIDE SEQUENCE</scope>
</reference>
<gene>
    <name evidence="4" type="ORF">NMOB1V02_LOCUS1567</name>
</gene>
<evidence type="ECO:0000259" key="3">
    <source>
        <dbReference type="PROSITE" id="PS50086"/>
    </source>
</evidence>
<keyword evidence="1" id="KW-0343">GTPase activation</keyword>
<feature type="compositionally biased region" description="Polar residues" evidence="2">
    <location>
        <begin position="319"/>
        <end position="329"/>
    </location>
</feature>
<dbReference type="Gene3D" id="1.10.10.750">
    <property type="entry name" value="Ypt/Rab-GAP domain of gyp1p, domain 1"/>
    <property type="match status" value="1"/>
</dbReference>
<dbReference type="Proteomes" id="UP000678499">
    <property type="component" value="Unassembled WGS sequence"/>
</dbReference>
<feature type="compositionally biased region" description="Low complexity" evidence="2">
    <location>
        <begin position="949"/>
        <end position="959"/>
    </location>
</feature>
<dbReference type="GO" id="GO:0005096">
    <property type="term" value="F:GTPase activator activity"/>
    <property type="evidence" value="ECO:0007669"/>
    <property type="project" value="UniProtKB-KW"/>
</dbReference>
<dbReference type="FunFam" id="1.10.472.80:FF:000001">
    <property type="entry name" value="TBC1 domain family member 22B"/>
    <property type="match status" value="1"/>
</dbReference>
<organism evidence="4">
    <name type="scientific">Notodromas monacha</name>
    <dbReference type="NCBI Taxonomy" id="399045"/>
    <lineage>
        <taxon>Eukaryota</taxon>
        <taxon>Metazoa</taxon>
        <taxon>Ecdysozoa</taxon>
        <taxon>Arthropoda</taxon>
        <taxon>Crustacea</taxon>
        <taxon>Oligostraca</taxon>
        <taxon>Ostracoda</taxon>
        <taxon>Podocopa</taxon>
        <taxon>Podocopida</taxon>
        <taxon>Cypridocopina</taxon>
        <taxon>Cypridoidea</taxon>
        <taxon>Cyprididae</taxon>
        <taxon>Notodromas</taxon>
    </lineage>
</organism>
<feature type="region of interest" description="Disordered" evidence="2">
    <location>
        <begin position="506"/>
        <end position="533"/>
    </location>
</feature>
<dbReference type="Pfam" id="PF00566">
    <property type="entry name" value="RabGAP-TBC"/>
    <property type="match status" value="1"/>
</dbReference>
<evidence type="ECO:0000313" key="4">
    <source>
        <dbReference type="EMBL" id="CAD7273693.1"/>
    </source>
</evidence>
<evidence type="ECO:0000256" key="1">
    <source>
        <dbReference type="ARBA" id="ARBA00022468"/>
    </source>
</evidence>
<evidence type="ECO:0000313" key="5">
    <source>
        <dbReference type="Proteomes" id="UP000678499"/>
    </source>
</evidence>
<dbReference type="SUPFAM" id="SSF47923">
    <property type="entry name" value="Ypt/Rab-GAP domain of gyp1p"/>
    <property type="match status" value="2"/>
</dbReference>
<proteinExistence type="predicted"/>
<feature type="region of interest" description="Disordered" evidence="2">
    <location>
        <begin position="783"/>
        <end position="822"/>
    </location>
</feature>
<keyword evidence="5" id="KW-1185">Reference proteome</keyword>
<accession>A0A7R9BEH0</accession>
<sequence length="1381" mass="153979">MPLPLVPDDGTNGANDLIAKIDELVQHRHRPEPKTISQIVYERYHPFEAFEETLQDAWELGEPVRREKAGMGCCSDKKPSAPSSGCGCGPKTPQTKSGGCGCGPKKGDPERIEGGGCGCSAPTVPSPTGKSKKLEDLTLVDKDIANKIYRNASWKDRFIIASVKAGFLDQKILKAVAERTGGLDLMKEIGTEIKEQNQSNVEPVPGGGCHSSASGCGGAKNIQVEIPRAISGGSARSARFAPDTEEEEVEPIAISWKKAPVCRTQEVLASDRRNLMLEAFPLTNIPDITPVRTHSSNEEFTIKWKNSSRQVEQEIRSEPLTQPKPTSVETAVLPPPPPPLPPVVQHPLNVDEHDDALSEISRNASGGGHYIRYSCRACRLPIMPIMPPGRINPSLYRAAARTSGAGFRGKSLHRGGKKRRGSIRRKSSGSEIIYDDLAFEEPEWKAEGKFCTCANPVLTPIQSKEDLFSGNRALTFEDDRPKPASASVAVATTESLVTTVAIKEERNAPENEETGNTKNEYMSDSPNANPGFGYPNQGDQMMPTAFPAGFMPVFMTYNPASQCPQFTFGMQPGMAAPMIAFPPPQFFSFPGSYPPSPNRNESKQNKPLVEEVKEPRVDEFESQPPSPSGNPEVNTVETRSPMDLGAETNEGVTIIGKPGALASWLEKQQIHDALHKIPEIPTEVDSSTPHQGKKAEILERKMNLQKTQESQSGWFRMQRFLQDKLNLIGGTKLPSILGTPSGNDEVIDATPKPSVPKRTTCTTPVRYADELPPTHPRYLKEKLKQQNKRPPVPINFKPAPKLESTRSGPSFKPQQRVPPGPWNTSLDPMPLALPRPVTVVNTTGRLDVHQRPKQTEANPALQPLNNQEVSGREVLRDLQVPYPSGHDVETYAVTDVVYDDPERLLDIYMKKDDSIKEEKAGISGVHEAGDCIREPMLDVSLKLKDSSKSLKSTKSQPSSRGLTPKAKITPVKRSSDVRQRVPLKNRTAGKETIPVVHQSPSSTCLCDTCETRRQKLDRFMKILKGPVIDIQELKTCCWSGVPHQIRPAIWKILSSFLPLNIQLWDEFLLRRRTKYWNYVHKHFDAVGEAYEEIRKQIRIDLPRMRLAHPMLELPEMIDIYDRVLFVWALRHPNAGYVQGLNDLLTPFIMVFAHEYVPHEMIESQDPSIHAEIGKYLQEAYVKNIEADAYWCFKNLLKNIQSNYTASQPGIQLSVILMEDLVRRVDPELHSHLANCGVEYLQFAFRWMNNLLMRELPLNCFIRLWDTCIAEPDGFTTFYVYLYTALLRTFRETILSSSDFQTLLMFLQNLPTSDWTEKDVVKLIANAYKLKYAESVAQHSGNPDKIEVEGESGTSLEKEKPAPKTVLKRTKPLASKGVIRRG</sequence>
<feature type="region of interest" description="Disordered" evidence="2">
    <location>
        <begin position="589"/>
        <end position="608"/>
    </location>
</feature>
<dbReference type="Gene3D" id="1.10.472.80">
    <property type="entry name" value="Ypt/Rab-GAP domain of gyp1p, domain 3"/>
    <property type="match status" value="1"/>
</dbReference>
<feature type="region of interest" description="Disordered" evidence="2">
    <location>
        <begin position="307"/>
        <end position="339"/>
    </location>
</feature>
<feature type="region of interest" description="Disordered" evidence="2">
    <location>
        <begin position="614"/>
        <end position="637"/>
    </location>
</feature>
<dbReference type="PANTHER" id="PTHR22957">
    <property type="entry name" value="TBC1 DOMAIN FAMILY MEMBER GTPASE-ACTIVATING PROTEIN"/>
    <property type="match status" value="1"/>
</dbReference>